<dbReference type="InterPro" id="IPR045792">
    <property type="entry name" value="DUF6036"/>
</dbReference>
<dbReference type="EMBL" id="AOJK01000050">
    <property type="protein sequence ID" value="ELZ42945.1"/>
    <property type="molecule type" value="Genomic_DNA"/>
</dbReference>
<dbReference type="PATRIC" id="fig|1227465.4.peg.1976"/>
<accession>M0E578</accession>
<dbReference type="OrthoDB" id="12113at2157"/>
<dbReference type="STRING" id="1227465.C463_10085"/>
<keyword evidence="3" id="KW-1185">Reference proteome</keyword>
<evidence type="ECO:0000259" key="1">
    <source>
        <dbReference type="Pfam" id="PF19502"/>
    </source>
</evidence>
<dbReference type="RefSeq" id="WP_008443297.1">
    <property type="nucleotide sequence ID" value="NZ_AOJK01000050.1"/>
</dbReference>
<reference evidence="2 3" key="1">
    <citation type="journal article" date="2014" name="PLoS Genet.">
        <title>Phylogenetically driven sequencing of extremely halophilic archaea reveals strategies for static and dynamic osmo-response.</title>
        <authorList>
            <person name="Becker E.A."/>
            <person name="Seitzer P.M."/>
            <person name="Tritt A."/>
            <person name="Larsen D."/>
            <person name="Krusor M."/>
            <person name="Yao A.I."/>
            <person name="Wu D."/>
            <person name="Madern D."/>
            <person name="Eisen J.A."/>
            <person name="Darling A.E."/>
            <person name="Facciotti M.T."/>
        </authorList>
    </citation>
    <scope>NUCLEOTIDE SEQUENCE [LARGE SCALE GENOMIC DNA]</scope>
    <source>
        <strain evidence="2 3">DSM 19288</strain>
    </source>
</reference>
<comment type="caution">
    <text evidence="2">The sequence shown here is derived from an EMBL/GenBank/DDBJ whole genome shotgun (WGS) entry which is preliminary data.</text>
</comment>
<dbReference type="AlphaFoldDB" id="M0E578"/>
<dbReference type="Gene3D" id="3.30.460.40">
    <property type="match status" value="1"/>
</dbReference>
<evidence type="ECO:0000313" key="3">
    <source>
        <dbReference type="Proteomes" id="UP000011586"/>
    </source>
</evidence>
<evidence type="ECO:0000313" key="2">
    <source>
        <dbReference type="EMBL" id="ELZ42945.1"/>
    </source>
</evidence>
<dbReference type="Pfam" id="PF19502">
    <property type="entry name" value="DUF6036"/>
    <property type="match status" value="1"/>
</dbReference>
<feature type="domain" description="DUF6036" evidence="1">
    <location>
        <begin position="23"/>
        <end position="154"/>
    </location>
</feature>
<proteinExistence type="predicted"/>
<dbReference type="Proteomes" id="UP000011586">
    <property type="component" value="Unassembled WGS sequence"/>
</dbReference>
<protein>
    <recommendedName>
        <fullName evidence="1">DUF6036 domain-containing protein</fullName>
    </recommendedName>
</protein>
<organism evidence="2 3">
    <name type="scientific">Halorubrum californiense DSM 19288</name>
    <dbReference type="NCBI Taxonomy" id="1227465"/>
    <lineage>
        <taxon>Archaea</taxon>
        <taxon>Methanobacteriati</taxon>
        <taxon>Methanobacteriota</taxon>
        <taxon>Stenosarchaea group</taxon>
        <taxon>Halobacteria</taxon>
        <taxon>Halobacteriales</taxon>
        <taxon>Haloferacaceae</taxon>
        <taxon>Halorubrum</taxon>
    </lineage>
</organism>
<dbReference type="InterPro" id="IPR043519">
    <property type="entry name" value="NT_sf"/>
</dbReference>
<name>M0E578_9EURY</name>
<dbReference type="SUPFAM" id="SSF81301">
    <property type="entry name" value="Nucleotidyltransferase"/>
    <property type="match status" value="1"/>
</dbReference>
<gene>
    <name evidence="2" type="ORF">C463_10085</name>
</gene>
<sequence length="278" mass="31291">MSREPTFESTAIRRQFSELADLISDDLTVYLIGGGALTLEGLKNATKDIDLIVRKESELKQLWSVLTAAGYEPQGDLAEAYDELEAAFILEKDRRRFDVFHRQVAGVIHLSDAMISRSQHLFDERGLSVQTVSLDDIFLFKAVANREDDVEDMVRIAQGGIDDDVIVTEIMTQLDLLGSDDFIGAMKQKLDRLEDQGFVFDIHREVGELYERSQHGTEVRNAVISLREHEYDDDLYSGVPEEAITRRVGEEIATSGVEWLLKIGDIDQAPDGSLVLDR</sequence>